<organism evidence="2 3">
    <name type="scientific">Candidatus Manganitrophus noduliformans</name>
    <dbReference type="NCBI Taxonomy" id="2606439"/>
    <lineage>
        <taxon>Bacteria</taxon>
        <taxon>Pseudomonadati</taxon>
        <taxon>Nitrospirota</taxon>
        <taxon>Nitrospiria</taxon>
        <taxon>Candidatus Troglogloeales</taxon>
        <taxon>Candidatus Manganitrophaceae</taxon>
        <taxon>Candidatus Manganitrophus</taxon>
    </lineage>
</organism>
<gene>
    <name evidence="2" type="ORF">MNODULE_01160</name>
</gene>
<sequence>MFQSALKKDLPLPATQRSRKGSTLACPHCFHPLPHDGALSCKECRFTWKEVDGIPCFAASDYYWGEIPEKEMIQINDLARKAGWKKALDQKVAKAYPSIYDYMTDEARADFRFILPLLPHSKVLDVGAGFGTISFGLQPHCGSITAVELIAERAKFIETRRAQEGLDNMEVAIASGLKLPFAPGTFDFIIVNGYLEWVGLADYNENPRVLQKRFLEQLHRLLKPGGAVYIGIENRFGFDNFLGEKDHSGLKYTSLMPRWMADLCCRFYIKQPYRVSRAYSSYRTYTYGKGGYRKLLEESGFIDNQFFMPVPGYNRPVELVSLDHPAPLRFYLNHAISPSSRLGKIKKKLALMGTSLGVTSFFSPHFSIIAWKEGPYA</sequence>
<evidence type="ECO:0000313" key="2">
    <source>
        <dbReference type="EMBL" id="NKE69362.1"/>
    </source>
</evidence>
<dbReference type="GO" id="GO:0008757">
    <property type="term" value="F:S-adenosylmethionine-dependent methyltransferase activity"/>
    <property type="evidence" value="ECO:0007669"/>
    <property type="project" value="InterPro"/>
</dbReference>
<dbReference type="InterPro" id="IPR013216">
    <property type="entry name" value="Methyltransf_11"/>
</dbReference>
<accession>A0A7X6DLI6</accession>
<proteinExistence type="predicted"/>
<dbReference type="RefSeq" id="WP_168057668.1">
    <property type="nucleotide sequence ID" value="NZ_VTOW01000001.1"/>
</dbReference>
<evidence type="ECO:0000313" key="3">
    <source>
        <dbReference type="Proteomes" id="UP000534783"/>
    </source>
</evidence>
<evidence type="ECO:0000259" key="1">
    <source>
        <dbReference type="Pfam" id="PF08241"/>
    </source>
</evidence>
<dbReference type="CDD" id="cd02440">
    <property type="entry name" value="AdoMet_MTases"/>
    <property type="match status" value="1"/>
</dbReference>
<protein>
    <submittedName>
        <fullName evidence="2">Methyltransferase domain-containing protein</fullName>
    </submittedName>
</protein>
<dbReference type="GO" id="GO:0032259">
    <property type="term" value="P:methylation"/>
    <property type="evidence" value="ECO:0007669"/>
    <property type="project" value="UniProtKB-KW"/>
</dbReference>
<dbReference type="InterPro" id="IPR029063">
    <property type="entry name" value="SAM-dependent_MTases_sf"/>
</dbReference>
<dbReference type="SUPFAM" id="SSF53335">
    <property type="entry name" value="S-adenosyl-L-methionine-dependent methyltransferases"/>
    <property type="match status" value="1"/>
</dbReference>
<dbReference type="Gene3D" id="3.40.50.150">
    <property type="entry name" value="Vaccinia Virus protein VP39"/>
    <property type="match status" value="1"/>
</dbReference>
<dbReference type="Pfam" id="PF08241">
    <property type="entry name" value="Methyltransf_11"/>
    <property type="match status" value="1"/>
</dbReference>
<dbReference type="AlphaFoldDB" id="A0A7X6DLI6"/>
<comment type="caution">
    <text evidence="2">The sequence shown here is derived from an EMBL/GenBank/DDBJ whole genome shotgun (WGS) entry which is preliminary data.</text>
</comment>
<name>A0A7X6DLI6_9BACT</name>
<dbReference type="EMBL" id="VTOW01000001">
    <property type="protein sequence ID" value="NKE69362.1"/>
    <property type="molecule type" value="Genomic_DNA"/>
</dbReference>
<keyword evidence="2" id="KW-0808">Transferase</keyword>
<feature type="domain" description="Methyltransferase type 11" evidence="1">
    <location>
        <begin position="124"/>
        <end position="230"/>
    </location>
</feature>
<dbReference type="Proteomes" id="UP000534783">
    <property type="component" value="Unassembled WGS sequence"/>
</dbReference>
<keyword evidence="2" id="KW-0489">Methyltransferase</keyword>
<keyword evidence="3" id="KW-1185">Reference proteome</keyword>
<reference evidence="2 3" key="1">
    <citation type="journal article" date="2020" name="Nature">
        <title>Bacterial chemolithoautotrophy via manganese oxidation.</title>
        <authorList>
            <person name="Yu H."/>
            <person name="Leadbetter J.R."/>
        </authorList>
    </citation>
    <scope>NUCLEOTIDE SEQUENCE [LARGE SCALE GENOMIC DNA]</scope>
    <source>
        <strain evidence="2 3">Mn-1</strain>
    </source>
</reference>
<dbReference type="SUPFAM" id="SSF158997">
    <property type="entry name" value="Trm112p-like"/>
    <property type="match status" value="1"/>
</dbReference>